<dbReference type="InterPro" id="IPR006685">
    <property type="entry name" value="MscS_channel_2nd"/>
</dbReference>
<keyword evidence="5 7" id="KW-1133">Transmembrane helix</keyword>
<dbReference type="Pfam" id="PF00924">
    <property type="entry name" value="MS_channel_2nd"/>
    <property type="match status" value="1"/>
</dbReference>
<organism evidence="10 11">
    <name type="scientific">Enterococcus columbae DSM 7374 = ATCC 51263</name>
    <dbReference type="NCBI Taxonomy" id="1121865"/>
    <lineage>
        <taxon>Bacteria</taxon>
        <taxon>Bacillati</taxon>
        <taxon>Bacillota</taxon>
        <taxon>Bacilli</taxon>
        <taxon>Lactobacillales</taxon>
        <taxon>Enterococcaceae</taxon>
        <taxon>Enterococcus</taxon>
    </lineage>
</organism>
<dbReference type="OrthoDB" id="9809206at2"/>
<dbReference type="Pfam" id="PF21088">
    <property type="entry name" value="MS_channel_1st"/>
    <property type="match status" value="1"/>
</dbReference>
<evidence type="ECO:0000256" key="5">
    <source>
        <dbReference type="ARBA" id="ARBA00022989"/>
    </source>
</evidence>
<dbReference type="InterPro" id="IPR049142">
    <property type="entry name" value="MS_channel_1st"/>
</dbReference>
<dbReference type="Proteomes" id="UP000014113">
    <property type="component" value="Unassembled WGS sequence"/>
</dbReference>
<comment type="subcellular location">
    <subcellularLocation>
        <location evidence="1">Cell membrane</location>
        <topology evidence="1">Multi-pass membrane protein</topology>
    </subcellularLocation>
</comment>
<feature type="transmembrane region" description="Helical" evidence="7">
    <location>
        <begin position="112"/>
        <end position="132"/>
    </location>
</feature>
<feature type="domain" description="Mechanosensitive ion channel MscS" evidence="8">
    <location>
        <begin position="139"/>
        <end position="203"/>
    </location>
</feature>
<keyword evidence="6 7" id="KW-0472">Membrane</keyword>
<dbReference type="GO" id="GO:0008381">
    <property type="term" value="F:mechanosensitive monoatomic ion channel activity"/>
    <property type="evidence" value="ECO:0007669"/>
    <property type="project" value="InterPro"/>
</dbReference>
<dbReference type="PANTHER" id="PTHR30460">
    <property type="entry name" value="MODERATE CONDUCTANCE MECHANOSENSITIVE CHANNEL YBIO"/>
    <property type="match status" value="1"/>
</dbReference>
<dbReference type="InterPro" id="IPR023408">
    <property type="entry name" value="MscS_beta-dom_sf"/>
</dbReference>
<evidence type="ECO:0000313" key="10">
    <source>
        <dbReference type="EMBL" id="EOW84616.1"/>
    </source>
</evidence>
<dbReference type="InterPro" id="IPR011066">
    <property type="entry name" value="MscS_channel_C_sf"/>
</dbReference>
<dbReference type="InterPro" id="IPR045276">
    <property type="entry name" value="YbiO_bact"/>
</dbReference>
<dbReference type="Gene3D" id="3.30.70.100">
    <property type="match status" value="1"/>
</dbReference>
<proteinExistence type="inferred from homology"/>
<evidence type="ECO:0000256" key="4">
    <source>
        <dbReference type="ARBA" id="ARBA00022692"/>
    </source>
</evidence>
<keyword evidence="3" id="KW-1003">Cell membrane</keyword>
<dbReference type="GO" id="GO:0005886">
    <property type="term" value="C:plasma membrane"/>
    <property type="evidence" value="ECO:0007669"/>
    <property type="project" value="UniProtKB-SubCell"/>
</dbReference>
<evidence type="ECO:0000259" key="9">
    <source>
        <dbReference type="Pfam" id="PF21088"/>
    </source>
</evidence>
<feature type="transmembrane region" description="Helical" evidence="7">
    <location>
        <begin position="42"/>
        <end position="67"/>
    </location>
</feature>
<comment type="similarity">
    <text evidence="2">Belongs to the MscS (TC 1.A.23) family.</text>
</comment>
<dbReference type="InterPro" id="IPR010920">
    <property type="entry name" value="LSM_dom_sf"/>
</dbReference>
<feature type="transmembrane region" description="Helical" evidence="7">
    <location>
        <begin position="88"/>
        <end position="106"/>
    </location>
</feature>
<dbReference type="STRING" id="1121865.OMW_00514"/>
<gene>
    <name evidence="10" type="ORF">I568_01112</name>
</gene>
<keyword evidence="11" id="KW-1185">Reference proteome</keyword>
<name>S0KWH4_9ENTE</name>
<sequence>MKFFLLTTTQSDESITQSTEQKLNALQRWWHNINWDEIINLIIQKTISIVLLSILFLILHRLSYFLLDRIYHQYSKRYGMNETRLKTIKTLMHNIIQYTLGFFYIYSLLSILGFPIGSLLAGAGIAGLAIGLGAQGFMNDIITGAFIIMEQQIDVGNYIRLPNLSIEGTVISVGLRTLQLKSVDGTIHFVPNRNITVISNTSRANMQVLVDVRVDPTEGIDEIKQVIETVNQKIAEQYHEVIETPPSIFGLVDLGNNNFAIRTIMYVENGQQFKLKQAFLTASIDALTANGYTIPNTPIVAPK</sequence>
<protein>
    <submittedName>
        <fullName evidence="10">Small conductance mechanosensitive ion channel protein</fullName>
    </submittedName>
</protein>
<evidence type="ECO:0000256" key="3">
    <source>
        <dbReference type="ARBA" id="ARBA00022475"/>
    </source>
</evidence>
<accession>S0KWH4</accession>
<dbReference type="InterPro" id="IPR011014">
    <property type="entry name" value="MscS_channel_TM-2"/>
</dbReference>
<dbReference type="Gene3D" id="1.10.287.1260">
    <property type="match status" value="1"/>
</dbReference>
<evidence type="ECO:0000256" key="6">
    <source>
        <dbReference type="ARBA" id="ARBA00023136"/>
    </source>
</evidence>
<dbReference type="RefSeq" id="WP_016182677.1">
    <property type="nucleotide sequence ID" value="NZ_JXKI01000030.1"/>
</dbReference>
<dbReference type="EMBL" id="ASWJ01000004">
    <property type="protein sequence ID" value="EOW84616.1"/>
    <property type="molecule type" value="Genomic_DNA"/>
</dbReference>
<evidence type="ECO:0000256" key="1">
    <source>
        <dbReference type="ARBA" id="ARBA00004651"/>
    </source>
</evidence>
<comment type="caution">
    <text evidence="10">The sequence shown here is derived from an EMBL/GenBank/DDBJ whole genome shotgun (WGS) entry which is preliminary data.</text>
</comment>
<evidence type="ECO:0000256" key="2">
    <source>
        <dbReference type="ARBA" id="ARBA00008017"/>
    </source>
</evidence>
<dbReference type="Gene3D" id="2.30.30.60">
    <property type="match status" value="1"/>
</dbReference>
<evidence type="ECO:0000256" key="7">
    <source>
        <dbReference type="SAM" id="Phobius"/>
    </source>
</evidence>
<evidence type="ECO:0000313" key="11">
    <source>
        <dbReference type="Proteomes" id="UP000014113"/>
    </source>
</evidence>
<evidence type="ECO:0000259" key="8">
    <source>
        <dbReference type="Pfam" id="PF00924"/>
    </source>
</evidence>
<dbReference type="AlphaFoldDB" id="S0KWH4"/>
<dbReference type="SUPFAM" id="SSF82689">
    <property type="entry name" value="Mechanosensitive channel protein MscS (YggB), C-terminal domain"/>
    <property type="match status" value="1"/>
</dbReference>
<reference evidence="10 11" key="1">
    <citation type="submission" date="2013-03" db="EMBL/GenBank/DDBJ databases">
        <title>The Genome Sequence of Enterococcus columbae ATCC_51263 (PacBio/Illumina hybrid assembly).</title>
        <authorList>
            <consortium name="The Broad Institute Genomics Platform"/>
            <consortium name="The Broad Institute Genome Sequencing Center for Infectious Disease"/>
            <person name="Earl A."/>
            <person name="Russ C."/>
            <person name="Gilmore M."/>
            <person name="Surin D."/>
            <person name="Walker B."/>
            <person name="Young S."/>
            <person name="Zeng Q."/>
            <person name="Gargeya S."/>
            <person name="Fitzgerald M."/>
            <person name="Haas B."/>
            <person name="Abouelleil A."/>
            <person name="Allen A.W."/>
            <person name="Alvarado L."/>
            <person name="Arachchi H.M."/>
            <person name="Berlin A.M."/>
            <person name="Chapman S.B."/>
            <person name="Gainer-Dewar J."/>
            <person name="Goldberg J."/>
            <person name="Griggs A."/>
            <person name="Gujja S."/>
            <person name="Hansen M."/>
            <person name="Howarth C."/>
            <person name="Imamovic A."/>
            <person name="Ireland A."/>
            <person name="Larimer J."/>
            <person name="McCowan C."/>
            <person name="Murphy C."/>
            <person name="Pearson M."/>
            <person name="Poon T.W."/>
            <person name="Priest M."/>
            <person name="Roberts A."/>
            <person name="Saif S."/>
            <person name="Shea T."/>
            <person name="Sisk P."/>
            <person name="Sykes S."/>
            <person name="Wortman J."/>
            <person name="Nusbaum C."/>
            <person name="Birren B."/>
        </authorList>
    </citation>
    <scope>NUCLEOTIDE SEQUENCE [LARGE SCALE GENOMIC DNA]</scope>
    <source>
        <strain evidence="10 11">ATCC 51263</strain>
    </source>
</reference>
<dbReference type="PANTHER" id="PTHR30460:SF0">
    <property type="entry name" value="MODERATE CONDUCTANCE MECHANOSENSITIVE CHANNEL YBIO"/>
    <property type="match status" value="1"/>
</dbReference>
<dbReference type="SUPFAM" id="SSF82861">
    <property type="entry name" value="Mechanosensitive channel protein MscS (YggB), transmembrane region"/>
    <property type="match status" value="1"/>
</dbReference>
<dbReference type="eggNOG" id="COG0668">
    <property type="taxonomic scope" value="Bacteria"/>
</dbReference>
<dbReference type="SUPFAM" id="SSF50182">
    <property type="entry name" value="Sm-like ribonucleoproteins"/>
    <property type="match status" value="1"/>
</dbReference>
<keyword evidence="4 7" id="KW-0812">Transmembrane</keyword>
<feature type="domain" description="Mechanosensitive ion channel transmembrane helices 2/3" evidence="9">
    <location>
        <begin position="94"/>
        <end position="135"/>
    </location>
</feature>
<dbReference type="PATRIC" id="fig|1121865.3.peg.507"/>